<keyword evidence="2" id="KW-1185">Reference proteome</keyword>
<organism evidence="1 2">
    <name type="scientific">Nocardioides bruguierae</name>
    <dbReference type="NCBI Taxonomy" id="2945102"/>
    <lineage>
        <taxon>Bacteria</taxon>
        <taxon>Bacillati</taxon>
        <taxon>Actinomycetota</taxon>
        <taxon>Actinomycetes</taxon>
        <taxon>Propionibacteriales</taxon>
        <taxon>Nocardioidaceae</taxon>
        <taxon>Nocardioides</taxon>
    </lineage>
</organism>
<reference evidence="1" key="1">
    <citation type="submission" date="2022-05" db="EMBL/GenBank/DDBJ databases">
        <authorList>
            <person name="Tuo L."/>
        </authorList>
    </citation>
    <scope>NUCLEOTIDE SEQUENCE</scope>
    <source>
        <strain evidence="1">BSK12Z-4</strain>
    </source>
</reference>
<evidence type="ECO:0000313" key="1">
    <source>
        <dbReference type="EMBL" id="MCM0619747.1"/>
    </source>
</evidence>
<name>A0A9X2IDY8_9ACTN</name>
<dbReference type="AlphaFoldDB" id="A0A9X2IDY8"/>
<protein>
    <submittedName>
        <fullName evidence="1">Uncharacterized protein</fullName>
    </submittedName>
</protein>
<evidence type="ECO:0000313" key="2">
    <source>
        <dbReference type="Proteomes" id="UP001139485"/>
    </source>
</evidence>
<accession>A0A9X2IDY8</accession>
<sequence>MTHAPRTPLLRLVAERPRAPMAVIRRAAEHVVESSTLGSRRNAMLAATALAAARAEREDVEEFLRLREQAVAPAVASAGRAGAEPRGVSAR</sequence>
<comment type="caution">
    <text evidence="1">The sequence shown here is derived from an EMBL/GenBank/DDBJ whole genome shotgun (WGS) entry which is preliminary data.</text>
</comment>
<dbReference type="EMBL" id="JAMOIL010000005">
    <property type="protein sequence ID" value="MCM0619747.1"/>
    <property type="molecule type" value="Genomic_DNA"/>
</dbReference>
<gene>
    <name evidence="1" type="ORF">M8330_05500</name>
</gene>
<dbReference type="Proteomes" id="UP001139485">
    <property type="component" value="Unassembled WGS sequence"/>
</dbReference>
<dbReference type="RefSeq" id="WP_250826507.1">
    <property type="nucleotide sequence ID" value="NZ_JAMOIL010000005.1"/>
</dbReference>
<proteinExistence type="predicted"/>